<sequence length="56" mass="6466">MPAFGSQTKKYRNARYGGYLIIYKVSDRIEVLNIIHASRSISKIRSVRKISILPKQ</sequence>
<dbReference type="Gene3D" id="3.30.2310.20">
    <property type="entry name" value="RelE-like"/>
    <property type="match status" value="1"/>
</dbReference>
<gene>
    <name evidence="2" type="ORF">HWI92_20035</name>
</gene>
<organism evidence="2 3">
    <name type="scientific">Dyadobacter sandarakinus</name>
    <dbReference type="NCBI Taxonomy" id="2747268"/>
    <lineage>
        <taxon>Bacteria</taxon>
        <taxon>Pseudomonadati</taxon>
        <taxon>Bacteroidota</taxon>
        <taxon>Cytophagia</taxon>
        <taxon>Cytophagales</taxon>
        <taxon>Spirosomataceae</taxon>
        <taxon>Dyadobacter</taxon>
    </lineage>
</organism>
<accession>A0ABX7IA94</accession>
<keyword evidence="1" id="KW-1277">Toxin-antitoxin system</keyword>
<dbReference type="EMBL" id="CP056775">
    <property type="protein sequence ID" value="QRR03034.1"/>
    <property type="molecule type" value="Genomic_DNA"/>
</dbReference>
<reference evidence="2 3" key="1">
    <citation type="submission" date="2020-06" db="EMBL/GenBank/DDBJ databases">
        <title>Dyadobacter sandarakinus sp. nov., isolated from the soil of the Arctic Yellow River Station.</title>
        <authorList>
            <person name="Zhang Y."/>
            <person name="Peng F."/>
        </authorList>
    </citation>
    <scope>NUCLEOTIDE SEQUENCE [LARGE SCALE GENOMIC DNA]</scope>
    <source>
        <strain evidence="2 3">Q3-56</strain>
    </source>
</reference>
<dbReference type="InterPro" id="IPR007712">
    <property type="entry name" value="RelE/ParE_toxin"/>
</dbReference>
<dbReference type="Pfam" id="PF05016">
    <property type="entry name" value="ParE_toxin"/>
    <property type="match status" value="1"/>
</dbReference>
<dbReference type="RefSeq" id="WP_204658589.1">
    <property type="nucleotide sequence ID" value="NZ_CP056775.1"/>
</dbReference>
<proteinExistence type="predicted"/>
<protein>
    <submittedName>
        <fullName evidence="2">Type II toxin-antitoxin system RelE/ParE family toxin</fullName>
    </submittedName>
</protein>
<evidence type="ECO:0000256" key="1">
    <source>
        <dbReference type="ARBA" id="ARBA00022649"/>
    </source>
</evidence>
<evidence type="ECO:0000313" key="2">
    <source>
        <dbReference type="EMBL" id="QRR03034.1"/>
    </source>
</evidence>
<keyword evidence="3" id="KW-1185">Reference proteome</keyword>
<name>A0ABX7IA94_9BACT</name>
<dbReference type="InterPro" id="IPR035093">
    <property type="entry name" value="RelE/ParE_toxin_dom_sf"/>
</dbReference>
<dbReference type="Proteomes" id="UP000612680">
    <property type="component" value="Chromosome"/>
</dbReference>
<evidence type="ECO:0000313" key="3">
    <source>
        <dbReference type="Proteomes" id="UP000612680"/>
    </source>
</evidence>